<dbReference type="Proteomes" id="UP001597283">
    <property type="component" value="Unassembled WGS sequence"/>
</dbReference>
<dbReference type="RefSeq" id="WP_380940265.1">
    <property type="nucleotide sequence ID" value="NZ_JBHUFC010000003.1"/>
</dbReference>
<sequence>MAYVDFSGDPVLAAYCGAGGPDAAAAEPAALSALEWSVVALAQRDRLSSLDQPGRLALALGKVFGTPRRSPHLADPRLEALRRMAVLSWHRGFAVPAHEVKAFFRAGFSGDQYELMLASIGAARSRMGASRLHKSPN</sequence>
<organism evidence="1 2">
    <name type="scientific">Sphingomonas floccifaciens</name>
    <dbReference type="NCBI Taxonomy" id="1844115"/>
    <lineage>
        <taxon>Bacteria</taxon>
        <taxon>Pseudomonadati</taxon>
        <taxon>Pseudomonadota</taxon>
        <taxon>Alphaproteobacteria</taxon>
        <taxon>Sphingomonadales</taxon>
        <taxon>Sphingomonadaceae</taxon>
        <taxon>Sphingomonas</taxon>
    </lineage>
</organism>
<protein>
    <submittedName>
        <fullName evidence="1">Uncharacterized protein</fullName>
    </submittedName>
</protein>
<gene>
    <name evidence="1" type="ORF">ACFSC3_09995</name>
</gene>
<comment type="caution">
    <text evidence="1">The sequence shown here is derived from an EMBL/GenBank/DDBJ whole genome shotgun (WGS) entry which is preliminary data.</text>
</comment>
<dbReference type="EMBL" id="JBHUFC010000003">
    <property type="protein sequence ID" value="MFD1787906.1"/>
    <property type="molecule type" value="Genomic_DNA"/>
</dbReference>
<name>A0ABW4NCS7_9SPHN</name>
<evidence type="ECO:0000313" key="1">
    <source>
        <dbReference type="EMBL" id="MFD1787906.1"/>
    </source>
</evidence>
<evidence type="ECO:0000313" key="2">
    <source>
        <dbReference type="Proteomes" id="UP001597283"/>
    </source>
</evidence>
<reference evidence="2" key="1">
    <citation type="journal article" date="2019" name="Int. J. Syst. Evol. Microbiol.">
        <title>The Global Catalogue of Microorganisms (GCM) 10K type strain sequencing project: providing services to taxonomists for standard genome sequencing and annotation.</title>
        <authorList>
            <consortium name="The Broad Institute Genomics Platform"/>
            <consortium name="The Broad Institute Genome Sequencing Center for Infectious Disease"/>
            <person name="Wu L."/>
            <person name="Ma J."/>
        </authorList>
    </citation>
    <scope>NUCLEOTIDE SEQUENCE [LARGE SCALE GENOMIC DNA]</scope>
    <source>
        <strain evidence="2">Q85</strain>
    </source>
</reference>
<proteinExistence type="predicted"/>
<accession>A0ABW4NCS7</accession>
<keyword evidence="2" id="KW-1185">Reference proteome</keyword>